<dbReference type="SMART" id="SM00318">
    <property type="entry name" value="SNc"/>
    <property type="match status" value="1"/>
</dbReference>
<dbReference type="SUPFAM" id="SSF50199">
    <property type="entry name" value="Staphylococcal nuclease"/>
    <property type="match status" value="1"/>
</dbReference>
<dbReference type="InterPro" id="IPR035437">
    <property type="entry name" value="SNase_OB-fold_sf"/>
</dbReference>
<proteinExistence type="predicted"/>
<name>A0A1F5YSN6_9BACT</name>
<dbReference type="Proteomes" id="UP000179129">
    <property type="component" value="Unassembled WGS sequence"/>
</dbReference>
<evidence type="ECO:0000259" key="2">
    <source>
        <dbReference type="PROSITE" id="PS50830"/>
    </source>
</evidence>
<feature type="chain" id="PRO_5009522645" description="TNase-like domain-containing protein" evidence="1">
    <location>
        <begin position="27"/>
        <end position="191"/>
    </location>
</feature>
<organism evidence="3 4">
    <name type="scientific">Candidatus Glassbacteria bacterium RIFCSPLOWO2_12_FULL_58_11</name>
    <dbReference type="NCBI Taxonomy" id="1817867"/>
    <lineage>
        <taxon>Bacteria</taxon>
        <taxon>Candidatus Glassiibacteriota</taxon>
    </lineage>
</organism>
<feature type="signal peptide" evidence="1">
    <location>
        <begin position="1"/>
        <end position="26"/>
    </location>
</feature>
<reference evidence="3 4" key="1">
    <citation type="journal article" date="2016" name="Nat. Commun.">
        <title>Thousands of microbial genomes shed light on interconnected biogeochemical processes in an aquifer system.</title>
        <authorList>
            <person name="Anantharaman K."/>
            <person name="Brown C.T."/>
            <person name="Hug L.A."/>
            <person name="Sharon I."/>
            <person name="Castelle C.J."/>
            <person name="Probst A.J."/>
            <person name="Thomas B.C."/>
            <person name="Singh A."/>
            <person name="Wilkins M.J."/>
            <person name="Karaoz U."/>
            <person name="Brodie E.L."/>
            <person name="Williams K.H."/>
            <person name="Hubbard S.S."/>
            <person name="Banfield J.F."/>
        </authorList>
    </citation>
    <scope>NUCLEOTIDE SEQUENCE [LARGE SCALE GENOMIC DNA]</scope>
</reference>
<comment type="caution">
    <text evidence="3">The sequence shown here is derived from an EMBL/GenBank/DDBJ whole genome shotgun (WGS) entry which is preliminary data.</text>
</comment>
<dbReference type="EMBL" id="MFIX01000160">
    <property type="protein sequence ID" value="OGG03093.1"/>
    <property type="molecule type" value="Genomic_DNA"/>
</dbReference>
<keyword evidence="1" id="KW-0732">Signal</keyword>
<sequence>MARLTVKLRLGLLVLLLLAACRGYHAPVQSPAAAHYPHYSTELVRVDKTAIRVVDGDTFHAGDLTIRVLGIDTPETVHRGQPLGQEPFGGQASALARKLLSGANTVEYLPAEKDRYGRLLAHVFVDGELLAIKLIEASLAYETVSHYGDNGFPDLAREIETASQKSATPAFMEPYRWRKLQREEKAQAAPR</sequence>
<dbReference type="Pfam" id="PF00565">
    <property type="entry name" value="SNase"/>
    <property type="match status" value="1"/>
</dbReference>
<evidence type="ECO:0000313" key="4">
    <source>
        <dbReference type="Proteomes" id="UP000179129"/>
    </source>
</evidence>
<dbReference type="PROSITE" id="PS51257">
    <property type="entry name" value="PROKAR_LIPOPROTEIN"/>
    <property type="match status" value="1"/>
</dbReference>
<evidence type="ECO:0000313" key="3">
    <source>
        <dbReference type="EMBL" id="OGG03093.1"/>
    </source>
</evidence>
<dbReference type="AlphaFoldDB" id="A0A1F5YSN6"/>
<dbReference type="InterPro" id="IPR016071">
    <property type="entry name" value="Staphylococal_nuclease_OB-fold"/>
</dbReference>
<dbReference type="InterPro" id="IPR002071">
    <property type="entry name" value="Thermonucl_AS"/>
</dbReference>
<protein>
    <recommendedName>
        <fullName evidence="2">TNase-like domain-containing protein</fullName>
    </recommendedName>
</protein>
<dbReference type="STRING" id="1817867.A3F83_14465"/>
<dbReference type="GO" id="GO:0003676">
    <property type="term" value="F:nucleic acid binding"/>
    <property type="evidence" value="ECO:0007669"/>
    <property type="project" value="InterPro"/>
</dbReference>
<gene>
    <name evidence="3" type="ORF">A3F83_14465</name>
</gene>
<dbReference type="Gene3D" id="2.40.50.90">
    <property type="match status" value="1"/>
</dbReference>
<accession>A0A1F5YSN6</accession>
<dbReference type="PROSITE" id="PS50830">
    <property type="entry name" value="TNASE_3"/>
    <property type="match status" value="1"/>
</dbReference>
<evidence type="ECO:0000256" key="1">
    <source>
        <dbReference type="SAM" id="SignalP"/>
    </source>
</evidence>
<dbReference type="GO" id="GO:0004518">
    <property type="term" value="F:nuclease activity"/>
    <property type="evidence" value="ECO:0007669"/>
    <property type="project" value="InterPro"/>
</dbReference>
<dbReference type="PROSITE" id="PS01284">
    <property type="entry name" value="TNASE_2"/>
    <property type="match status" value="1"/>
</dbReference>
<feature type="domain" description="TNase-like" evidence="2">
    <location>
        <begin position="52"/>
        <end position="191"/>
    </location>
</feature>